<dbReference type="Gene3D" id="2.60.120.620">
    <property type="entry name" value="q2cbj1_9rhob like domain"/>
    <property type="match status" value="1"/>
</dbReference>
<dbReference type="PANTHER" id="PTHR20883:SF48">
    <property type="entry name" value="ECTOINE DIOXYGENASE"/>
    <property type="match status" value="1"/>
</dbReference>
<dbReference type="AlphaFoldDB" id="A0A8B6M952"/>
<sequence>MKQQVPSDEAQNRYEIKDPLGQTMTTPVGLNDDSPYFAPDATEIRSYYEAEGYVVIRGLIDPQVCDLANEAFEKEVKPSNNFIYRQQTSNPERHVFDQSGFMLNAIQNIQSIDPVCFPRFRKLGSDIVTSAKLQAILRTFYGEPAKMAQSMYFEGNLATWAHQDSYYLDSEKIGAMVGAWFALEDIRPGAGRFFIYPRSHVSDVVKNGGHYDIAFNHSRYKETVRRFIEERRFECRAPFMGKGDVLLWNAKTIHGSLETTQPAFSRRSFTSHYIPQSHRLLQFQSIIKPMHLKKINGMDVNHPKDQVSLKNRAILAAESRFPKPILALKKLAIKMLTR</sequence>
<accession>A0A8B6M952</accession>
<dbReference type="InterPro" id="IPR008775">
    <property type="entry name" value="Phytyl_CoA_dOase-like"/>
</dbReference>
<protein>
    <submittedName>
        <fullName evidence="3">Phytanoyl-CoA dioxygenase</fullName>
    </submittedName>
</protein>
<gene>
    <name evidence="3" type="ORF">MPC4_40134</name>
</gene>
<evidence type="ECO:0000256" key="1">
    <source>
        <dbReference type="ARBA" id="ARBA00001954"/>
    </source>
</evidence>
<dbReference type="GO" id="GO:0005506">
    <property type="term" value="F:iron ion binding"/>
    <property type="evidence" value="ECO:0007669"/>
    <property type="project" value="UniProtKB-ARBA"/>
</dbReference>
<keyword evidence="4" id="KW-1185">Reference proteome</keyword>
<evidence type="ECO:0000256" key="2">
    <source>
        <dbReference type="SAM" id="MobiDB-lite"/>
    </source>
</evidence>
<dbReference type="RefSeq" id="WP_174513316.1">
    <property type="nucleotide sequence ID" value="NZ_CABFMQ020000098.1"/>
</dbReference>
<dbReference type="PANTHER" id="PTHR20883">
    <property type="entry name" value="PHYTANOYL-COA DIOXYGENASE DOMAIN CONTAINING 1"/>
    <property type="match status" value="1"/>
</dbReference>
<feature type="region of interest" description="Disordered" evidence="2">
    <location>
        <begin position="1"/>
        <end position="34"/>
    </location>
</feature>
<dbReference type="GO" id="GO:0016706">
    <property type="term" value="F:2-oxoglutarate-dependent dioxygenase activity"/>
    <property type="evidence" value="ECO:0007669"/>
    <property type="project" value="UniProtKB-ARBA"/>
</dbReference>
<dbReference type="SUPFAM" id="SSF51197">
    <property type="entry name" value="Clavaminate synthase-like"/>
    <property type="match status" value="1"/>
</dbReference>
<proteinExistence type="predicted"/>
<evidence type="ECO:0000313" key="3">
    <source>
        <dbReference type="EMBL" id="VTZ51537.1"/>
    </source>
</evidence>
<evidence type="ECO:0000313" key="4">
    <source>
        <dbReference type="Proteomes" id="UP000485880"/>
    </source>
</evidence>
<comment type="caution">
    <text evidence="3">The sequence shown here is derived from an EMBL/GenBank/DDBJ whole genome shotgun (WGS) entry which is preliminary data.</text>
</comment>
<dbReference type="EMBL" id="CABFMQ020000098">
    <property type="protein sequence ID" value="VTZ51537.1"/>
    <property type="molecule type" value="Genomic_DNA"/>
</dbReference>
<dbReference type="Pfam" id="PF05721">
    <property type="entry name" value="PhyH"/>
    <property type="match status" value="1"/>
</dbReference>
<organism evidence="3 4">
    <name type="scientific">Methylocella tundrae</name>
    <dbReference type="NCBI Taxonomy" id="227605"/>
    <lineage>
        <taxon>Bacteria</taxon>
        <taxon>Pseudomonadati</taxon>
        <taxon>Pseudomonadota</taxon>
        <taxon>Alphaproteobacteria</taxon>
        <taxon>Hyphomicrobiales</taxon>
        <taxon>Beijerinckiaceae</taxon>
        <taxon>Methylocella</taxon>
    </lineage>
</organism>
<comment type="cofactor">
    <cofactor evidence="1">
        <name>Fe(2+)</name>
        <dbReference type="ChEBI" id="CHEBI:29033"/>
    </cofactor>
</comment>
<dbReference type="Proteomes" id="UP000485880">
    <property type="component" value="Unassembled WGS sequence"/>
</dbReference>
<keyword evidence="3" id="KW-0223">Dioxygenase</keyword>
<keyword evidence="3" id="KW-0560">Oxidoreductase</keyword>
<reference evidence="3 4" key="1">
    <citation type="submission" date="2019-05" db="EMBL/GenBank/DDBJ databases">
        <authorList>
            <person name="Farhan Ul Haque M."/>
        </authorList>
    </citation>
    <scope>NUCLEOTIDE SEQUENCE [LARGE SCALE GENOMIC DNA]</scope>
    <source>
        <strain evidence="3">2</strain>
    </source>
</reference>
<name>A0A8B6M952_METTU</name>